<dbReference type="AlphaFoldDB" id="A0A266Q689"/>
<protein>
    <submittedName>
        <fullName evidence="1">Uncharacterized protein</fullName>
    </submittedName>
</protein>
<dbReference type="RefSeq" id="WP_094985843.1">
    <property type="nucleotide sequence ID" value="NZ_NHNI01000002.1"/>
</dbReference>
<keyword evidence="2" id="KW-1185">Reference proteome</keyword>
<comment type="caution">
    <text evidence="1">The sequence shown here is derived from an EMBL/GenBank/DDBJ whole genome shotgun (WGS) entry which is preliminary data.</text>
</comment>
<accession>A0A266Q689</accession>
<dbReference type="EMBL" id="NHNI01000002">
    <property type="protein sequence ID" value="OZY84849.1"/>
    <property type="molecule type" value="Genomic_DNA"/>
</dbReference>
<gene>
    <name evidence="1" type="ORF">CBP51_16950</name>
</gene>
<evidence type="ECO:0000313" key="2">
    <source>
        <dbReference type="Proteomes" id="UP000216101"/>
    </source>
</evidence>
<organism evidence="1 2">
    <name type="scientific">Cellvibrio mixtus</name>
    <dbReference type="NCBI Taxonomy" id="39650"/>
    <lineage>
        <taxon>Bacteria</taxon>
        <taxon>Pseudomonadati</taxon>
        <taxon>Pseudomonadota</taxon>
        <taxon>Gammaproteobacteria</taxon>
        <taxon>Cellvibrionales</taxon>
        <taxon>Cellvibrionaceae</taxon>
        <taxon>Cellvibrio</taxon>
    </lineage>
</organism>
<proteinExistence type="predicted"/>
<reference evidence="2" key="1">
    <citation type="submission" date="2017-05" db="EMBL/GenBank/DDBJ databases">
        <authorList>
            <person name="Barney B.M."/>
        </authorList>
    </citation>
    <scope>NUCLEOTIDE SEQUENCE [LARGE SCALE GENOMIC DNA]</scope>
    <source>
        <strain evidence="2">PSBB022</strain>
    </source>
</reference>
<evidence type="ECO:0000313" key="1">
    <source>
        <dbReference type="EMBL" id="OZY84849.1"/>
    </source>
</evidence>
<dbReference type="Proteomes" id="UP000216101">
    <property type="component" value="Unassembled WGS sequence"/>
</dbReference>
<sequence>MDVQRYQKQDLSAAMNLMNIHMAKLTKAVESNSYPEACSALRAIQDECNNASKVAATLSLSSHLNDQRR</sequence>
<name>A0A266Q689_9GAMM</name>